<feature type="coiled-coil region" evidence="1">
    <location>
        <begin position="90"/>
        <end position="124"/>
    </location>
</feature>
<reference evidence="4 5" key="1">
    <citation type="submission" date="2014-02" db="EMBL/GenBank/DDBJ databases">
        <title>The genome sequence of Colletotrichum salicis CBS 607.94.</title>
        <authorList>
            <person name="Baroncelli R."/>
            <person name="Thon M.R."/>
        </authorList>
    </citation>
    <scope>NUCLEOTIDE SEQUENCE [LARGE SCALE GENOMIC DNA]</scope>
    <source>
        <strain evidence="4 5">CBS 607.94</strain>
    </source>
</reference>
<dbReference type="STRING" id="1209931.A0A135UKB2"/>
<dbReference type="PROSITE" id="PS50888">
    <property type="entry name" value="BHLH"/>
    <property type="match status" value="1"/>
</dbReference>
<dbReference type="AlphaFoldDB" id="A0A135UKB2"/>
<keyword evidence="5" id="KW-1185">Reference proteome</keyword>
<dbReference type="EMBL" id="JFFI01001354">
    <property type="protein sequence ID" value="KXH60806.1"/>
    <property type="molecule type" value="Genomic_DNA"/>
</dbReference>
<feature type="domain" description="BHLH" evidence="3">
    <location>
        <begin position="39"/>
        <end position="93"/>
    </location>
</feature>
<evidence type="ECO:0000259" key="3">
    <source>
        <dbReference type="PROSITE" id="PS50888"/>
    </source>
</evidence>
<evidence type="ECO:0000256" key="2">
    <source>
        <dbReference type="SAM" id="MobiDB-lite"/>
    </source>
</evidence>
<evidence type="ECO:0000256" key="1">
    <source>
        <dbReference type="SAM" id="Coils"/>
    </source>
</evidence>
<dbReference type="InterPro" id="IPR011598">
    <property type="entry name" value="bHLH_dom"/>
</dbReference>
<evidence type="ECO:0000313" key="5">
    <source>
        <dbReference type="Proteomes" id="UP000070121"/>
    </source>
</evidence>
<feature type="region of interest" description="Disordered" evidence="2">
    <location>
        <begin position="1"/>
        <end position="32"/>
    </location>
</feature>
<dbReference type="Gene3D" id="4.10.280.10">
    <property type="entry name" value="Helix-loop-helix DNA-binding domain"/>
    <property type="match status" value="1"/>
</dbReference>
<dbReference type="GO" id="GO:0046983">
    <property type="term" value="F:protein dimerization activity"/>
    <property type="evidence" value="ECO:0007669"/>
    <property type="project" value="InterPro"/>
</dbReference>
<proteinExistence type="predicted"/>
<accession>A0A135UKB2</accession>
<feature type="compositionally biased region" description="Polar residues" evidence="2">
    <location>
        <begin position="1"/>
        <end position="14"/>
    </location>
</feature>
<gene>
    <name evidence="4" type="ORF">CSAL01_06947</name>
</gene>
<dbReference type="OrthoDB" id="8964853at2759"/>
<dbReference type="Proteomes" id="UP000070121">
    <property type="component" value="Unassembled WGS sequence"/>
</dbReference>
<evidence type="ECO:0000313" key="4">
    <source>
        <dbReference type="EMBL" id="KXH60806.1"/>
    </source>
</evidence>
<dbReference type="SUPFAM" id="SSF47459">
    <property type="entry name" value="HLH, helix-loop-helix DNA-binding domain"/>
    <property type="match status" value="1"/>
</dbReference>
<keyword evidence="1" id="KW-0175">Coiled coil</keyword>
<name>A0A135UKB2_9PEZI</name>
<protein>
    <recommendedName>
        <fullName evidence="3">BHLH domain-containing protein</fullName>
    </recommendedName>
</protein>
<comment type="caution">
    <text evidence="4">The sequence shown here is derived from an EMBL/GenBank/DDBJ whole genome shotgun (WGS) entry which is preliminary data.</text>
</comment>
<organism evidence="4 5">
    <name type="scientific">Colletotrichum salicis</name>
    <dbReference type="NCBI Taxonomy" id="1209931"/>
    <lineage>
        <taxon>Eukaryota</taxon>
        <taxon>Fungi</taxon>
        <taxon>Dikarya</taxon>
        <taxon>Ascomycota</taxon>
        <taxon>Pezizomycotina</taxon>
        <taxon>Sordariomycetes</taxon>
        <taxon>Hypocreomycetidae</taxon>
        <taxon>Glomerellales</taxon>
        <taxon>Glomerellaceae</taxon>
        <taxon>Colletotrichum</taxon>
        <taxon>Colletotrichum acutatum species complex</taxon>
    </lineage>
</organism>
<sequence length="323" mass="35816">MNTTTPDSVSQGPTATAPLSEYVPGKKSTKKRVRNFSADDRAAHRIFERGRREAFKERLTELAGQLPVLTDTDPERLSKHVVVNESIARHKLLESRCVDALRDIESLLRERDELLAEINVWRGNTGASLQLPKSISHVAGLVQTEDEILSREAKGRYIREGNGSSEATGSRDGQVQAVITSSTHPSKASHLAQLVEVDQTQDINSVSDLRDTSWFQATQTHVPVFPPEPALTSPDGVPIIPPTITQESLRMATSDANNYRMFVDVNPTQQALLLNMDTIQFPIPDEDSVALPNVLLTPSYLSRASLDQNASLRHSQQWVSWHE</sequence>
<dbReference type="InterPro" id="IPR036638">
    <property type="entry name" value="HLH_DNA-bd_sf"/>
</dbReference>